<name>A0A5B7EC71_PORTR</name>
<comment type="caution">
    <text evidence="2">The sequence shown here is derived from an EMBL/GenBank/DDBJ whole genome shotgun (WGS) entry which is preliminary data.</text>
</comment>
<keyword evidence="3" id="KW-1185">Reference proteome</keyword>
<reference evidence="2 3" key="1">
    <citation type="submission" date="2019-05" db="EMBL/GenBank/DDBJ databases">
        <title>Another draft genome of Portunus trituberculatus and its Hox gene families provides insights of decapod evolution.</title>
        <authorList>
            <person name="Jeong J.-H."/>
            <person name="Song I."/>
            <person name="Kim S."/>
            <person name="Choi T."/>
            <person name="Kim D."/>
            <person name="Ryu S."/>
            <person name="Kim W."/>
        </authorList>
    </citation>
    <scope>NUCLEOTIDE SEQUENCE [LARGE SCALE GENOMIC DNA]</scope>
    <source>
        <tissue evidence="2">Muscle</tissue>
    </source>
</reference>
<sequence length="157" mass="17936">MVLKCPRLIRVYRAVATLRNTSLHSFPGRDEAPSRVLECLCGWRYTKAEAKNSRDQGVHCEPLMHYAAQFKTFTTTTLFLWPGRSSQCLSASVSHLSLPTWRPLSSPPRLGRDGATGRMWVVVMVEEQEEKEVEVEKKKVEVEEKKKVEEEEEEEGG</sequence>
<evidence type="ECO:0000313" key="2">
    <source>
        <dbReference type="EMBL" id="MPC30404.1"/>
    </source>
</evidence>
<evidence type="ECO:0000256" key="1">
    <source>
        <dbReference type="SAM" id="Coils"/>
    </source>
</evidence>
<dbReference type="Proteomes" id="UP000324222">
    <property type="component" value="Unassembled WGS sequence"/>
</dbReference>
<proteinExistence type="predicted"/>
<dbReference type="EMBL" id="VSRR010002247">
    <property type="protein sequence ID" value="MPC30404.1"/>
    <property type="molecule type" value="Genomic_DNA"/>
</dbReference>
<protein>
    <submittedName>
        <fullName evidence="2">Uncharacterized protein</fullName>
    </submittedName>
</protein>
<dbReference type="AlphaFoldDB" id="A0A5B7EC71"/>
<gene>
    <name evidence="2" type="ORF">E2C01_023668</name>
</gene>
<keyword evidence="1" id="KW-0175">Coiled coil</keyword>
<feature type="coiled-coil region" evidence="1">
    <location>
        <begin position="123"/>
        <end position="155"/>
    </location>
</feature>
<accession>A0A5B7EC71</accession>
<evidence type="ECO:0000313" key="3">
    <source>
        <dbReference type="Proteomes" id="UP000324222"/>
    </source>
</evidence>
<organism evidence="2 3">
    <name type="scientific">Portunus trituberculatus</name>
    <name type="common">Swimming crab</name>
    <name type="synonym">Neptunus trituberculatus</name>
    <dbReference type="NCBI Taxonomy" id="210409"/>
    <lineage>
        <taxon>Eukaryota</taxon>
        <taxon>Metazoa</taxon>
        <taxon>Ecdysozoa</taxon>
        <taxon>Arthropoda</taxon>
        <taxon>Crustacea</taxon>
        <taxon>Multicrustacea</taxon>
        <taxon>Malacostraca</taxon>
        <taxon>Eumalacostraca</taxon>
        <taxon>Eucarida</taxon>
        <taxon>Decapoda</taxon>
        <taxon>Pleocyemata</taxon>
        <taxon>Brachyura</taxon>
        <taxon>Eubrachyura</taxon>
        <taxon>Portunoidea</taxon>
        <taxon>Portunidae</taxon>
        <taxon>Portuninae</taxon>
        <taxon>Portunus</taxon>
    </lineage>
</organism>